<dbReference type="EMBL" id="NIDE01000005">
    <property type="protein sequence ID" value="OWK41982.1"/>
    <property type="molecule type" value="Genomic_DNA"/>
</dbReference>
<accession>A0A225DKQ4</accession>
<sequence length="50" mass="5981">MSCESLNQKWTEKQVDGLMFRLLQMAYRKDNKTCRFTIEALRAKLLKELT</sequence>
<gene>
    <name evidence="1" type="ORF">FRUB_04060</name>
</gene>
<comment type="caution">
    <text evidence="1">The sequence shown here is derived from an EMBL/GenBank/DDBJ whole genome shotgun (WGS) entry which is preliminary data.</text>
</comment>
<name>A0A225DKQ4_9BACT</name>
<protein>
    <submittedName>
        <fullName evidence="1">Uncharacterized protein</fullName>
    </submittedName>
</protein>
<evidence type="ECO:0000313" key="1">
    <source>
        <dbReference type="EMBL" id="OWK41982.1"/>
    </source>
</evidence>
<organism evidence="1 2">
    <name type="scientific">Fimbriiglobus ruber</name>
    <dbReference type="NCBI Taxonomy" id="1908690"/>
    <lineage>
        <taxon>Bacteria</taxon>
        <taxon>Pseudomonadati</taxon>
        <taxon>Planctomycetota</taxon>
        <taxon>Planctomycetia</taxon>
        <taxon>Gemmatales</taxon>
        <taxon>Gemmataceae</taxon>
        <taxon>Fimbriiglobus</taxon>
    </lineage>
</organism>
<evidence type="ECO:0000313" key="2">
    <source>
        <dbReference type="Proteomes" id="UP000214646"/>
    </source>
</evidence>
<keyword evidence="2" id="KW-1185">Reference proteome</keyword>
<proteinExistence type="predicted"/>
<dbReference type="AlphaFoldDB" id="A0A225DKQ4"/>
<dbReference type="Proteomes" id="UP000214646">
    <property type="component" value="Unassembled WGS sequence"/>
</dbReference>
<reference evidence="2" key="1">
    <citation type="submission" date="2017-06" db="EMBL/GenBank/DDBJ databases">
        <title>Genome analysis of Fimbriiglobus ruber SP5, the first member of the order Planctomycetales with confirmed chitinolytic capability.</title>
        <authorList>
            <person name="Ravin N.V."/>
            <person name="Rakitin A.L."/>
            <person name="Ivanova A.A."/>
            <person name="Beletsky A.V."/>
            <person name="Kulichevskaya I.S."/>
            <person name="Mardanov A.V."/>
            <person name="Dedysh S.N."/>
        </authorList>
    </citation>
    <scope>NUCLEOTIDE SEQUENCE [LARGE SCALE GENOMIC DNA]</scope>
    <source>
        <strain evidence="2">SP5</strain>
    </source>
</reference>